<dbReference type="Gene3D" id="2.30.29.30">
    <property type="entry name" value="Pleckstrin-homology domain (PH domain)/Phosphotyrosine-binding domain (PTB)"/>
    <property type="match status" value="1"/>
</dbReference>
<keyword evidence="4 6" id="KW-0863">Zinc-finger</keyword>
<keyword evidence="3" id="KW-0677">Repeat</keyword>
<dbReference type="InterPro" id="IPR000409">
    <property type="entry name" value="BEACH_dom"/>
</dbReference>
<reference evidence="12 13" key="1">
    <citation type="submission" date="2018-10" db="EMBL/GenBank/DDBJ databases">
        <authorList>
            <consortium name="Pathogen Informatics"/>
        </authorList>
    </citation>
    <scope>NUCLEOTIDE SEQUENCE [LARGE SCALE GENOMIC DNA]</scope>
</reference>
<dbReference type="InterPro" id="IPR019775">
    <property type="entry name" value="WD40_repeat_CS"/>
</dbReference>
<dbReference type="InterPro" id="IPR046851">
    <property type="entry name" value="NBCH_WD40"/>
</dbReference>
<dbReference type="SUPFAM" id="SSF50978">
    <property type="entry name" value="WD40 repeat-like"/>
    <property type="match status" value="1"/>
</dbReference>
<feature type="domain" description="BEACH" evidence="10">
    <location>
        <begin position="3061"/>
        <end position="3354"/>
    </location>
</feature>
<dbReference type="PROSITE" id="PS50178">
    <property type="entry name" value="ZF_FYVE"/>
    <property type="match status" value="1"/>
</dbReference>
<dbReference type="PROSITE" id="PS00678">
    <property type="entry name" value="WD_REPEATS_1"/>
    <property type="match status" value="1"/>
</dbReference>
<dbReference type="STRING" id="53468.A0A3P6HEW4"/>
<evidence type="ECO:0000256" key="1">
    <source>
        <dbReference type="ARBA" id="ARBA00022574"/>
    </source>
</evidence>
<dbReference type="CDD" id="cd06071">
    <property type="entry name" value="Beach"/>
    <property type="match status" value="1"/>
</dbReference>
<dbReference type="SMART" id="SM01026">
    <property type="entry name" value="Beach"/>
    <property type="match status" value="1"/>
</dbReference>
<evidence type="ECO:0000256" key="7">
    <source>
        <dbReference type="PROSITE-ProRule" id="PRU00221"/>
    </source>
</evidence>
<feature type="compositionally biased region" description="Low complexity" evidence="8">
    <location>
        <begin position="2459"/>
        <end position="2472"/>
    </location>
</feature>
<keyword evidence="13" id="KW-1185">Reference proteome</keyword>
<dbReference type="InterPro" id="IPR015943">
    <property type="entry name" value="WD40/YVTN_repeat-like_dom_sf"/>
</dbReference>
<dbReference type="Pfam" id="PF01363">
    <property type="entry name" value="FYVE"/>
    <property type="match status" value="1"/>
</dbReference>
<dbReference type="GO" id="GO:0008270">
    <property type="term" value="F:zinc ion binding"/>
    <property type="evidence" value="ECO:0007669"/>
    <property type="project" value="UniProtKB-KW"/>
</dbReference>
<dbReference type="Gene3D" id="3.30.40.10">
    <property type="entry name" value="Zinc/RING finger domain, C3HC4 (zinc finger)"/>
    <property type="match status" value="1"/>
</dbReference>
<feature type="region of interest" description="Disordered" evidence="8">
    <location>
        <begin position="824"/>
        <end position="849"/>
    </location>
</feature>
<feature type="region of interest" description="Disordered" evidence="8">
    <location>
        <begin position="2322"/>
        <end position="2343"/>
    </location>
</feature>
<dbReference type="SUPFAM" id="SSF57903">
    <property type="entry name" value="FYVE/PHD zinc finger"/>
    <property type="match status" value="1"/>
</dbReference>
<feature type="domain" description="FYVE-type" evidence="9">
    <location>
        <begin position="3904"/>
        <end position="3955"/>
    </location>
</feature>
<dbReference type="Gene3D" id="2.130.10.10">
    <property type="entry name" value="YVTN repeat-like/Quinoprotein amine dehydrogenase"/>
    <property type="match status" value="1"/>
</dbReference>
<evidence type="ECO:0000259" key="9">
    <source>
        <dbReference type="PROSITE" id="PS50178"/>
    </source>
</evidence>
<dbReference type="Pfam" id="PF02138">
    <property type="entry name" value="Beach"/>
    <property type="match status" value="1"/>
</dbReference>
<dbReference type="InterPro" id="IPR000306">
    <property type="entry name" value="Znf_FYVE"/>
</dbReference>
<dbReference type="CDD" id="cd01201">
    <property type="entry name" value="PH_BEACH"/>
    <property type="match status" value="1"/>
</dbReference>
<gene>
    <name evidence="12" type="ORF">MCOS_LOCUS219</name>
</gene>
<dbReference type="InterPro" id="IPR017455">
    <property type="entry name" value="Znf_FYVE-rel"/>
</dbReference>
<accession>A0A3P6HEW4</accession>
<dbReference type="PANTHER" id="PTHR46108:SF4">
    <property type="entry name" value="BLUE CHEESE"/>
    <property type="match status" value="1"/>
</dbReference>
<dbReference type="InterPro" id="IPR013083">
    <property type="entry name" value="Znf_RING/FYVE/PHD"/>
</dbReference>
<feature type="compositionally biased region" description="Pro residues" evidence="8">
    <location>
        <begin position="2833"/>
        <end position="2845"/>
    </location>
</feature>
<feature type="region of interest" description="Disordered" evidence="8">
    <location>
        <begin position="2811"/>
        <end position="2869"/>
    </location>
</feature>
<dbReference type="InterPro" id="IPR051944">
    <property type="entry name" value="BEACH_domain_protein"/>
</dbReference>
<dbReference type="EMBL" id="UXSR01000016">
    <property type="protein sequence ID" value="VDD74216.1"/>
    <property type="molecule type" value="Genomic_DNA"/>
</dbReference>
<feature type="region of interest" description="Disordered" evidence="8">
    <location>
        <begin position="2454"/>
        <end position="2483"/>
    </location>
</feature>
<dbReference type="InterPro" id="IPR023362">
    <property type="entry name" value="PH-BEACH_dom"/>
</dbReference>
<dbReference type="PROSITE" id="PS50197">
    <property type="entry name" value="BEACH"/>
    <property type="match status" value="1"/>
</dbReference>
<evidence type="ECO:0000256" key="8">
    <source>
        <dbReference type="SAM" id="MobiDB-lite"/>
    </source>
</evidence>
<dbReference type="SUPFAM" id="SSF50729">
    <property type="entry name" value="PH domain-like"/>
    <property type="match status" value="1"/>
</dbReference>
<dbReference type="PROSITE" id="PS50082">
    <property type="entry name" value="WD_REPEATS_2"/>
    <property type="match status" value="1"/>
</dbReference>
<dbReference type="InterPro" id="IPR016024">
    <property type="entry name" value="ARM-type_fold"/>
</dbReference>
<dbReference type="SUPFAM" id="SSF49899">
    <property type="entry name" value="Concanavalin A-like lectins/glucanases"/>
    <property type="match status" value="1"/>
</dbReference>
<dbReference type="Pfam" id="PF14844">
    <property type="entry name" value="PH_BEACH"/>
    <property type="match status" value="1"/>
</dbReference>
<dbReference type="InterPro" id="IPR036322">
    <property type="entry name" value="WD40_repeat_dom_sf"/>
</dbReference>
<evidence type="ECO:0000313" key="13">
    <source>
        <dbReference type="Proteomes" id="UP000267029"/>
    </source>
</evidence>
<feature type="region of interest" description="Disordered" evidence="8">
    <location>
        <begin position="1597"/>
        <end position="1616"/>
    </location>
</feature>
<proteinExistence type="predicted"/>
<dbReference type="FunFam" id="1.10.1540.10:FF:000002">
    <property type="entry name" value="WD repeat and FYVE domain containing 3"/>
    <property type="match status" value="1"/>
</dbReference>
<keyword evidence="1 7" id="KW-0853">WD repeat</keyword>
<dbReference type="SMART" id="SM00064">
    <property type="entry name" value="FYVE"/>
    <property type="match status" value="1"/>
</dbReference>
<dbReference type="OrthoDB" id="10018316at2759"/>
<evidence type="ECO:0000256" key="5">
    <source>
        <dbReference type="ARBA" id="ARBA00022833"/>
    </source>
</evidence>
<protein>
    <recommendedName>
        <fullName evidence="14">WD repeat and FYVE domain-containing protein 3</fullName>
    </recommendedName>
</protein>
<dbReference type="InterPro" id="IPR011011">
    <property type="entry name" value="Znf_FYVE_PHD"/>
</dbReference>
<evidence type="ECO:0000256" key="4">
    <source>
        <dbReference type="ARBA" id="ARBA00022771"/>
    </source>
</evidence>
<name>A0A3P6HEW4_MESCO</name>
<sequence length="3963" mass="433911">MTKPLVKFGQIIFKYFTEDGSKLIAAFLETGLPESVPVADCAATYQFNELSHGNLLLLTLDKLSSSASLLECMSAAGVPSTLVKCLYIFLDLPCVSNADFLKNRIHFHQKFTQLLQRVCLSSVAVEEVVNADALRHLFSAAVDPCQPANGHWRKSSCMILTTLAQNCLTALTLQYIHDAGCIIDYLERLRQMQLPKTDLTEAFTSLFYILSESSSTSSQLLDDFHAAGGYTLISDYLLKLVLVPYLSQYELEEGEEAQACCQRLVRLLGDLIYIGPKELRPKNGAVVEVFQLPGFKLSIPKAKGEVIRNIRAIDTLQLTFLQARSAGLCNALLERVRGIHERVPGNYFILDKHHLISSIIEETFFDVFASLIENLRYVPLQEINSVALLLRSCKYPPCLQLTFSCLFRLVLKFPTLKEFYRNVGILEATIQHLEKCVDTLICLLDRQTVSTEPPKDHRPSSYDIFGDNGASINDAEARLTDLLITILRLLAATVSQSNPDVAIISNLKGIHCLLTRLLPASSVPIKVIKHALALLYEVFVVTPSEDQLLGLLDVLPSADIGLRFEIMCLLCNVLRDSHRCRTLFRKCNGFIRMINQLVLLNGCLSPDDKAAGDAQQKPVVDPAKKQRLLLLIKGIFAVITVAMKFEPASAKHFASEVSCVFSTPFFASAVLANPWRTFVVIQFINSLLHAFELQFESLEQTLRLLGCFTKETVIFASPTSNQGLQCQASSNDTAVSSNSDFLSETPPAIDHTLLDKIRVAFMQPGALEEVKLEQFGDIPVALLDACLIFRYLIGMAIDEFDSIGVSHFRYYVEVISACRTSLKPQQPTTVASPDTPPTGEARGGSEGRLFASPPSLVHTGAILVILRLIPAVIQVPGYHAATFTFQYFSLELLRAMVESERSQQLLCGGSITDSGLGITGMPRALLTHFRPALAWVDHPLHAPVATLFGLLTAHSLTPKDFRDFLRLSGQFCNHQQSSCGLCTTDQVNQGASPCSKAEEAPFLELPALSSITDLLEETVWRQRSGAAGPRAESCLPSFVEFDMSVEGFGCLFLPSLAPQRVTATPGGGGGSFVSFVGDGALSGGSSTCVGGVGVGERVFPPTGGITFCSWVCVDDFGTSSTQLSGCQIPHPVRLLTVFRGVQGTNEQLIYGSQQLSKTRSLDASDLLGEDVYTIVFPSQNPRLSDSSPWSVNTWRHVVLVFARASVLRNSLCTLYLDGSLISTQKILFAPPGSGSISTSVCAFVGTAPCQYQPCSLRWRQGPFQLIEEPLTAGQVALIAALGPEYVGSLQAPPVPPGRSQGLSCATLCCLYFSTSILRSLSFPTCGSSLSVPALFLLDGKNILQPLFSEEKLSFAACGSTSVTLTINRIRRVYNATDAALISKVVIICFVLFDLHMPLRENLTPIRILRNTAAQLAGPSRSLGAVLVGYQGVRVFSPRPLASLLASVANPAGLLLSFLALSNSQEQLKKSLQAVFCVIDSSQVIASEIHRIQGYELMAGILRRKSQFLNEDVVDLVMKHAFYQMAPRLPHEAMVHVSADLGNKYRVNEDVFRDLLCDLKLWLRRPLGSESESADYGLVAYLLDRLASHFTWLCGGHSDHQNQKSSNEPDEVKSSNLTPEASKALVEKVAKVFSNCLFDNLTFLLIDAVTEVAGAEAEAVHFVELVVASMRVFGIILLSNPTYGVIQLLCNQLVTVLGFDWFHLFLSPSVHDASAAHALRAFCLALLTFTGSDLNEAEFDSAEFPGLVAFRKDLFAAGWMRASTKRGQLGSSSGALPLAATRFTSASDAPKPRLDDEQMGKISGFLALSALLVNNAGMPEVYVMLINLLLGVRTPYIPTSTFSFDDLYNYLAHVISSQNNEYGLCEETVPPASFFAQKIPLHPAGVVNGVADFAAATEPNAAPPMPQTMHNSNLFDSVACPEAATVIISILSALMRSSTSSPSVAAQHMPVVLLQLFSYLYQSNFGFQRICLSPEFLTGLIDLLVISGVCQSAQAKGTAEVSLVAMCTAVGRVRHEDGACEISWRRLDELLLSFLRTIVVDSFSLPPTAHRPVHVVDTVLEVNDEFLFANHNSISHFPTRPSTLLFQHLSEHSSCSSKQQHEIQTVLMRNLMEYILAKDLLADSCLLLPSKGHAQHVPQNLAYFACRLVDKLWQGCFLGPISEIIDFITQLINMIEQHLQANSRQLGSPRHYFIQSHLAASQAADPSLALSRASLYRSLNRSILFQLSRPVLKQKDQKLAISMLQLLLSDEAPLNGLVFSSFNSADTEFPVCLAHLLIQHVQRNQTEAGYDTYNPSTVRNEMVEVETPNTGLYRTVFDLEDFETDEEERSPPASVPKENEKPLANDDLPAQQEEFEQLSGLALKLWEHCYMWNQKVFVALLPDSQLPHLAAIPSLIEWAGALEGPCIMKWTAYVDSEAAGCGGIVSQSAASSPSLQWGLLSMYGPSTIERQLESTNNKVTGTPSTSSTDQSPPHILRSGSGLSHRISKKLGRVSASVLRMASSASGNSGSISAVTEVSSAKAAALRKQGRQFSIVDSEWTGAVSKDTVSSGCSDAEWVLVPRIPIGLPLLTKRSTTFSTLKRLSTRVKNPITLIIESLEWSKQSQERNTTFLCRQVEIEWNKLEDELTQERSIWGPMCADDELARWELDPTEGPCRMRKRMLPNPNFYRHYPTINRLSNDEETTNSSAPEEPGNEQMSSAAMKRGYRPPQSLGCVFRHRRRRLLRGPEALIRPKEEVKSSTEASALPQMPASNDVCISDDLAFPDIGESEDTLLRTSRLLRDSKIVASRVASFADTVADPFCDASTTSAISLEEDTENDTSPHSSQESLDPGPDDPAAPLPPPTPPASGKSTKQPLTRAPSKPSSEGSSTALDQLTGHIAFMRLLEPGESLSSIYRCARICGLDVHEGLLLFGKDHFYVIDGYTLMNTHEIVNIEALPPGMQHKPIVPTGTDTATHTEGSKILRKQSHGLSYTSDLASSGAVDQILGNQYFKFAYDKIREVHRRRYLLQQTALEVFNADGRNFLLVFAKDFQGKVFECFTSASSAINTNRFTSLYSARTTSHLLSSLLGEKTVTQRWVRGEISNFQYLMYLNTQAGRSYNDLMQYPVFPWVVADYTSLELDLTRPSTFRDFTKPMGAQTPGRLAQFQRRFKEWDDPTGETPPYHYGTHYSSAMIVASYLVRMEPFAQHFIKLQGGHFDLPDRMFHSVAEAWLSASQHNMADVRELIPEFFYLPDFLVNSNRFDFGRKQNGLRVDDVILPPWAKGDPREFIRQHREALESEYVSTNLHHWIDLIFGYKQRGEPAVHAVNVFHHLFYEGNVDIYAIDDPVKRRAVVGFINNFGQIPRQIFRKPHPAKKTLSLPPPPPNLGISGNMNASGLLLPDSRTNVSPASSGLFFHNLGVLKPSVGAVKGWLPIFPLRHSNSSSAPVFTQTLTGVFSLAHKLLPLISLTKYLTKLRHAVGQILQLEPGNLKGFSSGGGGGGGFGNSALGGATEGLSTLILPPGGFFGIGGSSVGDSASGPTGVAAGPIVVVEQNMVLLPPTFTRYLAWGYPDDSFRICSLVGDKVLQVFEMVNSSQVLCAAAPNASTIVTAGMTGVVKVWQISSQSGEQGKPFSPTDWNHSDSNATGVVFGTTPSSLQLAGCLYGHTDVVTCLAASDSFNLIVSGSRDCTCIIWDLRYLIFLRQLGGSVAYKAPVAAVCISEATGDIAVCAGAWLYLWSITGELIACLNTAPDQNNQIYCVAMSTLCDWDPGHVIITGGSDGVVRLWGLDYVREESPDSSTSKVRCYTHQRFFPIPNSLVVSGENNEQKRWRRQLSLRADLTMHTAFDRSESSPSVPLMAIAISRDHRSVLVGDAKGRVFAWSVPGGGGGGSGNTASGSDGGALTDSQWTREEPAVSACAAPACGTRFSLTERKHHCRNCGRAFCSRCSRFESEIHPLRIFRPVRVCTDCYALLREQQGPAGN</sequence>
<evidence type="ECO:0000256" key="6">
    <source>
        <dbReference type="PROSITE-ProRule" id="PRU00091"/>
    </source>
</evidence>
<evidence type="ECO:0000259" key="10">
    <source>
        <dbReference type="PROSITE" id="PS50197"/>
    </source>
</evidence>
<dbReference type="InterPro" id="IPR013320">
    <property type="entry name" value="ConA-like_dom_sf"/>
</dbReference>
<feature type="repeat" description="WD" evidence="7">
    <location>
        <begin position="3643"/>
        <end position="3677"/>
    </location>
</feature>
<evidence type="ECO:0000256" key="3">
    <source>
        <dbReference type="ARBA" id="ARBA00022737"/>
    </source>
</evidence>
<dbReference type="PROSITE" id="PS51783">
    <property type="entry name" value="PH_BEACH"/>
    <property type="match status" value="1"/>
</dbReference>
<feature type="domain" description="BEACH-type PH" evidence="11">
    <location>
        <begin position="2885"/>
        <end position="3039"/>
    </location>
</feature>
<dbReference type="InterPro" id="IPR001680">
    <property type="entry name" value="WD40_rpt"/>
</dbReference>
<evidence type="ECO:0000259" key="11">
    <source>
        <dbReference type="PROSITE" id="PS51783"/>
    </source>
</evidence>
<dbReference type="PANTHER" id="PTHR46108">
    <property type="entry name" value="BLUE CHEESE"/>
    <property type="match status" value="1"/>
</dbReference>
<dbReference type="Proteomes" id="UP000267029">
    <property type="component" value="Unassembled WGS sequence"/>
</dbReference>
<organism evidence="12 13">
    <name type="scientific">Mesocestoides corti</name>
    <name type="common">Flatworm</name>
    <dbReference type="NCBI Taxonomy" id="53468"/>
    <lineage>
        <taxon>Eukaryota</taxon>
        <taxon>Metazoa</taxon>
        <taxon>Spiralia</taxon>
        <taxon>Lophotrochozoa</taxon>
        <taxon>Platyhelminthes</taxon>
        <taxon>Cestoda</taxon>
        <taxon>Eucestoda</taxon>
        <taxon>Cyclophyllidea</taxon>
        <taxon>Mesocestoididae</taxon>
        <taxon>Mesocestoides</taxon>
    </lineage>
</organism>
<evidence type="ECO:0000256" key="2">
    <source>
        <dbReference type="ARBA" id="ARBA00022723"/>
    </source>
</evidence>
<evidence type="ECO:0008006" key="14">
    <source>
        <dbReference type="Google" id="ProtNLM"/>
    </source>
</evidence>
<dbReference type="InterPro" id="IPR036372">
    <property type="entry name" value="BEACH_dom_sf"/>
</dbReference>
<keyword evidence="2" id="KW-0479">Metal-binding</keyword>
<dbReference type="PROSITE" id="PS50294">
    <property type="entry name" value="WD_REPEATS_REGION"/>
    <property type="match status" value="1"/>
</dbReference>
<feature type="region of interest" description="Disordered" evidence="8">
    <location>
        <begin position="2732"/>
        <end position="2751"/>
    </location>
</feature>
<dbReference type="SUPFAM" id="SSF81837">
    <property type="entry name" value="BEACH domain"/>
    <property type="match status" value="1"/>
</dbReference>
<feature type="region of interest" description="Disordered" evidence="8">
    <location>
        <begin position="2671"/>
        <end position="2707"/>
    </location>
</feature>
<evidence type="ECO:0000313" key="12">
    <source>
        <dbReference type="EMBL" id="VDD74216.1"/>
    </source>
</evidence>
<dbReference type="SUPFAM" id="SSF48371">
    <property type="entry name" value="ARM repeat"/>
    <property type="match status" value="1"/>
</dbReference>
<dbReference type="Gene3D" id="1.10.1540.10">
    <property type="entry name" value="BEACH domain"/>
    <property type="match status" value="1"/>
</dbReference>
<dbReference type="Gene3D" id="2.60.120.200">
    <property type="match status" value="1"/>
</dbReference>
<keyword evidence="5" id="KW-0862">Zinc</keyword>
<dbReference type="InterPro" id="IPR011993">
    <property type="entry name" value="PH-like_dom_sf"/>
</dbReference>
<dbReference type="SMART" id="SM00320">
    <property type="entry name" value="WD40"/>
    <property type="match status" value="4"/>
</dbReference>
<dbReference type="Pfam" id="PF20426">
    <property type="entry name" value="NBCH_WD40"/>
    <property type="match status" value="1"/>
</dbReference>